<sequence length="42" mass="4315">MRKITRRGFVKAAAAIGATAAIGRSTISRYVVGGSKSHGITP</sequence>
<dbReference type="PROSITE" id="PS51318">
    <property type="entry name" value="TAT"/>
    <property type="match status" value="1"/>
</dbReference>
<dbReference type="InterPro" id="IPR006311">
    <property type="entry name" value="TAT_signal"/>
</dbReference>
<protein>
    <recommendedName>
        <fullName evidence="2">Twin-arginine translocation signal domain-containing protein</fullName>
    </recommendedName>
</protein>
<dbReference type="AlphaFoldDB" id="A0A7G9ZCL1"/>
<dbReference type="InterPro" id="IPR019546">
    <property type="entry name" value="TAT_signal_bac_arc"/>
</dbReference>
<evidence type="ECO:0000313" key="1">
    <source>
        <dbReference type="EMBL" id="QNO57995.1"/>
    </source>
</evidence>
<evidence type="ECO:0008006" key="2">
    <source>
        <dbReference type="Google" id="ProtNLM"/>
    </source>
</evidence>
<organism evidence="1">
    <name type="scientific">Candidatus Methanophaga sp. ANME-1 ERB7</name>
    <dbReference type="NCBI Taxonomy" id="2759913"/>
    <lineage>
        <taxon>Archaea</taxon>
        <taxon>Methanobacteriati</taxon>
        <taxon>Methanobacteriota</taxon>
        <taxon>Stenosarchaea group</taxon>
        <taxon>Methanomicrobia</taxon>
        <taxon>Candidatus Methanophagales</taxon>
        <taxon>Candidatus Methanophagaceae</taxon>
        <taxon>Candidatus Methanophaga</taxon>
    </lineage>
</organism>
<dbReference type="NCBIfam" id="TIGR01409">
    <property type="entry name" value="TAT_signal_seq"/>
    <property type="match status" value="1"/>
</dbReference>
<dbReference type="Pfam" id="PF10518">
    <property type="entry name" value="TAT_signal"/>
    <property type="match status" value="1"/>
</dbReference>
<accession>A0A7G9ZCL1</accession>
<name>A0A7G9ZCL1_9EURY</name>
<gene>
    <name evidence="1" type="ORF">NNIPPFBB_00040</name>
</gene>
<dbReference type="EMBL" id="MT631709">
    <property type="protein sequence ID" value="QNO57995.1"/>
    <property type="molecule type" value="Genomic_DNA"/>
</dbReference>
<reference evidence="1" key="1">
    <citation type="submission" date="2020-06" db="EMBL/GenBank/DDBJ databases">
        <title>Unique genomic features of the anaerobic methanotrophic archaea.</title>
        <authorList>
            <person name="Chadwick G.L."/>
            <person name="Skennerton C.T."/>
            <person name="Laso-Perez R."/>
            <person name="Leu A.O."/>
            <person name="Speth D.R."/>
            <person name="Yu H."/>
            <person name="Morgan-Lang C."/>
            <person name="Hatzenpichler R."/>
            <person name="Goudeau D."/>
            <person name="Malmstrom R."/>
            <person name="Brazelton W.J."/>
            <person name="Woyke T."/>
            <person name="Hallam S.J."/>
            <person name="Tyson G.W."/>
            <person name="Wegener G."/>
            <person name="Boetius A."/>
            <person name="Orphan V."/>
        </authorList>
    </citation>
    <scope>NUCLEOTIDE SEQUENCE</scope>
</reference>
<proteinExistence type="predicted"/>